<dbReference type="GO" id="GO:0005739">
    <property type="term" value="C:mitochondrion"/>
    <property type="evidence" value="ECO:0007669"/>
    <property type="project" value="TreeGrafter"/>
</dbReference>
<keyword evidence="3 5" id="KW-1133">Transmembrane helix</keyword>
<keyword evidence="4 5" id="KW-0472">Membrane</keyword>
<name>A0AAW2FZD7_9HYME</name>
<accession>A0AAW2FZD7</accession>
<dbReference type="InterPro" id="IPR019537">
    <property type="entry name" value="TMEM65"/>
</dbReference>
<gene>
    <name evidence="6" type="ORF">PUN28_008327</name>
</gene>
<dbReference type="Pfam" id="PF10507">
    <property type="entry name" value="TMEM65"/>
    <property type="match status" value="1"/>
</dbReference>
<evidence type="ECO:0000313" key="7">
    <source>
        <dbReference type="Proteomes" id="UP001430953"/>
    </source>
</evidence>
<evidence type="ECO:0008006" key="8">
    <source>
        <dbReference type="Google" id="ProtNLM"/>
    </source>
</evidence>
<evidence type="ECO:0000256" key="3">
    <source>
        <dbReference type="ARBA" id="ARBA00022989"/>
    </source>
</evidence>
<dbReference type="GO" id="GO:0016020">
    <property type="term" value="C:membrane"/>
    <property type="evidence" value="ECO:0007669"/>
    <property type="project" value="UniProtKB-SubCell"/>
</dbReference>
<protein>
    <recommendedName>
        <fullName evidence="8">Transmembrane protein 65</fullName>
    </recommendedName>
</protein>
<reference evidence="6 7" key="1">
    <citation type="submission" date="2023-03" db="EMBL/GenBank/DDBJ databases">
        <title>High recombination rates correlate with genetic variation in Cardiocondyla obscurior ants.</title>
        <authorList>
            <person name="Errbii M."/>
        </authorList>
    </citation>
    <scope>NUCLEOTIDE SEQUENCE [LARGE SCALE GENOMIC DNA]</scope>
    <source>
        <strain evidence="6">Alpha-2009</strain>
        <tissue evidence="6">Whole body</tissue>
    </source>
</reference>
<dbReference type="PANTHER" id="PTHR21706:SF15">
    <property type="entry name" value="TRANSMEMBRANE PROTEIN 65"/>
    <property type="match status" value="1"/>
</dbReference>
<keyword evidence="2 5" id="KW-0812">Transmembrane</keyword>
<comment type="caution">
    <text evidence="6">The sequence shown here is derived from an EMBL/GenBank/DDBJ whole genome shotgun (WGS) entry which is preliminary data.</text>
</comment>
<dbReference type="EMBL" id="JADYXP020000007">
    <property type="protein sequence ID" value="KAL0120520.1"/>
    <property type="molecule type" value="Genomic_DNA"/>
</dbReference>
<organism evidence="6 7">
    <name type="scientific">Cardiocondyla obscurior</name>
    <dbReference type="NCBI Taxonomy" id="286306"/>
    <lineage>
        <taxon>Eukaryota</taxon>
        <taxon>Metazoa</taxon>
        <taxon>Ecdysozoa</taxon>
        <taxon>Arthropoda</taxon>
        <taxon>Hexapoda</taxon>
        <taxon>Insecta</taxon>
        <taxon>Pterygota</taxon>
        <taxon>Neoptera</taxon>
        <taxon>Endopterygota</taxon>
        <taxon>Hymenoptera</taxon>
        <taxon>Apocrita</taxon>
        <taxon>Aculeata</taxon>
        <taxon>Formicoidea</taxon>
        <taxon>Formicidae</taxon>
        <taxon>Myrmicinae</taxon>
        <taxon>Cardiocondyla</taxon>
    </lineage>
</organism>
<evidence type="ECO:0000256" key="2">
    <source>
        <dbReference type="ARBA" id="ARBA00022692"/>
    </source>
</evidence>
<dbReference type="Proteomes" id="UP001430953">
    <property type="component" value="Unassembled WGS sequence"/>
</dbReference>
<evidence type="ECO:0000256" key="5">
    <source>
        <dbReference type="SAM" id="Phobius"/>
    </source>
</evidence>
<evidence type="ECO:0000256" key="4">
    <source>
        <dbReference type="ARBA" id="ARBA00023136"/>
    </source>
</evidence>
<evidence type="ECO:0000256" key="1">
    <source>
        <dbReference type="ARBA" id="ARBA00004141"/>
    </source>
</evidence>
<comment type="subcellular location">
    <subcellularLocation>
        <location evidence="1">Membrane</location>
        <topology evidence="1">Multi-pass membrane protein</topology>
    </subcellularLocation>
</comment>
<keyword evidence="7" id="KW-1185">Reference proteome</keyword>
<feature type="transmembrane region" description="Helical" evidence="5">
    <location>
        <begin position="312"/>
        <end position="332"/>
    </location>
</feature>
<dbReference type="AlphaFoldDB" id="A0AAW2FZD7"/>
<proteinExistence type="predicted"/>
<evidence type="ECO:0000313" key="6">
    <source>
        <dbReference type="EMBL" id="KAL0120520.1"/>
    </source>
</evidence>
<sequence>MLLERVVSRERENGHVEFRLESTGKSPFIPFLTSESAWFDLDEMCVSMTALGRRGFTPRDVAWLSVKRPRCCSRDELSSNALSQRCSSSLRVTDISRFLGRFHANSRTFSSARTPISSDDVADALTKQQAKDLVSKLSAEERGLFLMALNECKSEEDKAGFEGQLAAIRWRSKFGRPSKIPSLGEVDPTGTYCPMPDDWLNRKYVEHVAEPTTKELVLVAVSNAIPFIGFGFLDNFIMIVAGDQIEFMLNQRFPISTMAAAALGNTVSDVIGIGSVHYVEMFAQKVGFEAPKLTLGQLNLPRTRIAANVGRVIGVTIGCLIGMTPIPLAALFRSDS</sequence>
<dbReference type="PANTHER" id="PTHR21706">
    <property type="entry name" value="TRANSMEMBRANE PROTEIN 65"/>
    <property type="match status" value="1"/>
</dbReference>